<dbReference type="AlphaFoldDB" id="A0A553I736"/>
<proteinExistence type="predicted"/>
<dbReference type="Pfam" id="PF01494">
    <property type="entry name" value="FAD_binding_3"/>
    <property type="match status" value="1"/>
</dbReference>
<dbReference type="GO" id="GO:0071949">
    <property type="term" value="F:FAD binding"/>
    <property type="evidence" value="ECO:0007669"/>
    <property type="project" value="InterPro"/>
</dbReference>
<evidence type="ECO:0000256" key="1">
    <source>
        <dbReference type="ARBA" id="ARBA00001974"/>
    </source>
</evidence>
<evidence type="ECO:0000256" key="2">
    <source>
        <dbReference type="ARBA" id="ARBA00005179"/>
    </source>
</evidence>
<gene>
    <name evidence="8" type="ORF">FHL15_003126</name>
</gene>
<dbReference type="Proteomes" id="UP000319160">
    <property type="component" value="Unassembled WGS sequence"/>
</dbReference>
<dbReference type="InterPro" id="IPR036188">
    <property type="entry name" value="FAD/NAD-bd_sf"/>
</dbReference>
<evidence type="ECO:0000256" key="3">
    <source>
        <dbReference type="ARBA" id="ARBA00022630"/>
    </source>
</evidence>
<keyword evidence="4" id="KW-0274">FAD</keyword>
<dbReference type="SUPFAM" id="SSF51905">
    <property type="entry name" value="FAD/NAD(P)-binding domain"/>
    <property type="match status" value="1"/>
</dbReference>
<evidence type="ECO:0000256" key="6">
    <source>
        <dbReference type="ARBA" id="ARBA00023033"/>
    </source>
</evidence>
<dbReference type="EMBL" id="VFLP01000013">
    <property type="protein sequence ID" value="TRX95984.1"/>
    <property type="molecule type" value="Genomic_DNA"/>
</dbReference>
<sequence length="510" mass="56489">MTPGSAKPRVLIVGAGLGGLTLAQCLRKQGIHFEIFDRDADILARQGWAIAIHSIVDNLSVSFCSDMPPLRESADHLLPLKLEPQICFYGHGQKMTVENTPETQCLRLNRLLFRRWLATRIPLHWGKRLRRVEEEEGGCVTVHFEDGTSASGDILVGADGVNSVVREHLLGQPNSEVLNSIPLSNIWGETTLSGEAFERQLSLAHSTYAYSSQELGCVILVGLNKVNADLSADYYWCVGWDDPDAGKPDHWLKYASGAAKHDWVMKMTEPLEYKFREIFQLTPVADILPGQTVYRDLIIPSLPTGRIVLVGDAAHAMTPFRGEGGVQAIKDALNISEALGHINLEDSTDVGLILEPYQREILERGQAAVLMSRNANKNNQQVHNSIVAWGHVAKPTAEENVVLEKCKPHLPQGMRTSFQILTCDPRISKIGPAASNYNVMLNTQDMSLQSRDPHSFGHASPGIVTTGRFSSRWNLKCMEEKDLHFKFRKSACTVNSRTGAGVELQADEQW</sequence>
<dbReference type="InterPro" id="IPR002938">
    <property type="entry name" value="FAD-bd"/>
</dbReference>
<keyword evidence="5" id="KW-0560">Oxidoreductase</keyword>
<evidence type="ECO:0000313" key="9">
    <source>
        <dbReference type="Proteomes" id="UP000319160"/>
    </source>
</evidence>
<comment type="cofactor">
    <cofactor evidence="1">
        <name>FAD</name>
        <dbReference type="ChEBI" id="CHEBI:57692"/>
    </cofactor>
</comment>
<reference evidence="9" key="1">
    <citation type="submission" date="2019-06" db="EMBL/GenBank/DDBJ databases">
        <title>Draft genome sequence of the griseofulvin-producing fungus Xylaria cubensis strain G536.</title>
        <authorList>
            <person name="Mead M.E."/>
            <person name="Raja H.A."/>
            <person name="Steenwyk J.L."/>
            <person name="Knowles S.L."/>
            <person name="Oberlies N.H."/>
            <person name="Rokas A."/>
        </authorList>
    </citation>
    <scope>NUCLEOTIDE SEQUENCE [LARGE SCALE GENOMIC DNA]</scope>
    <source>
        <strain evidence="9">G536</strain>
    </source>
</reference>
<keyword evidence="3" id="KW-0285">Flavoprotein</keyword>
<evidence type="ECO:0000259" key="7">
    <source>
        <dbReference type="Pfam" id="PF01494"/>
    </source>
</evidence>
<feature type="domain" description="FAD-binding" evidence="7">
    <location>
        <begin position="302"/>
        <end position="369"/>
    </location>
</feature>
<comment type="pathway">
    <text evidence="2">Secondary metabolite biosynthesis.</text>
</comment>
<dbReference type="GO" id="GO:0004497">
    <property type="term" value="F:monooxygenase activity"/>
    <property type="evidence" value="ECO:0007669"/>
    <property type="project" value="UniProtKB-KW"/>
</dbReference>
<evidence type="ECO:0000313" key="8">
    <source>
        <dbReference type="EMBL" id="TRX95984.1"/>
    </source>
</evidence>
<protein>
    <recommendedName>
        <fullName evidence="7">FAD-binding domain-containing protein</fullName>
    </recommendedName>
</protein>
<name>A0A553I736_9PEZI</name>
<dbReference type="Pfam" id="PF13450">
    <property type="entry name" value="NAD_binding_8"/>
    <property type="match status" value="1"/>
</dbReference>
<dbReference type="Gene3D" id="3.50.50.60">
    <property type="entry name" value="FAD/NAD(P)-binding domain"/>
    <property type="match status" value="1"/>
</dbReference>
<dbReference type="PANTHER" id="PTHR47178:SF6">
    <property type="entry name" value="FAD-BINDING DOMAIN-CONTAINING PROTEIN"/>
    <property type="match status" value="1"/>
</dbReference>
<dbReference type="OrthoDB" id="47494at2759"/>
<keyword evidence="6" id="KW-0503">Monooxygenase</keyword>
<dbReference type="STRING" id="2512241.A0A553I736"/>
<keyword evidence="9" id="KW-1185">Reference proteome</keyword>
<accession>A0A553I736</accession>
<organism evidence="8 9">
    <name type="scientific">Xylaria flabelliformis</name>
    <dbReference type="NCBI Taxonomy" id="2512241"/>
    <lineage>
        <taxon>Eukaryota</taxon>
        <taxon>Fungi</taxon>
        <taxon>Dikarya</taxon>
        <taxon>Ascomycota</taxon>
        <taxon>Pezizomycotina</taxon>
        <taxon>Sordariomycetes</taxon>
        <taxon>Xylariomycetidae</taxon>
        <taxon>Xylariales</taxon>
        <taxon>Xylariaceae</taxon>
        <taxon>Xylaria</taxon>
    </lineage>
</organism>
<evidence type="ECO:0000256" key="4">
    <source>
        <dbReference type="ARBA" id="ARBA00022827"/>
    </source>
</evidence>
<dbReference type="PANTHER" id="PTHR47178">
    <property type="entry name" value="MONOOXYGENASE, FAD-BINDING"/>
    <property type="match status" value="1"/>
</dbReference>
<comment type="caution">
    <text evidence="8">The sequence shown here is derived from an EMBL/GenBank/DDBJ whole genome shotgun (WGS) entry which is preliminary data.</text>
</comment>
<dbReference type="PRINTS" id="PR00420">
    <property type="entry name" value="RNGMNOXGNASE"/>
</dbReference>
<evidence type="ECO:0000256" key="5">
    <source>
        <dbReference type="ARBA" id="ARBA00023002"/>
    </source>
</evidence>